<evidence type="ECO:0000313" key="3">
    <source>
        <dbReference type="Proteomes" id="UP000070260"/>
    </source>
</evidence>
<keyword evidence="1" id="KW-0812">Transmembrane</keyword>
<gene>
    <name evidence="2" type="ORF">JFP838_11990</name>
</gene>
<keyword evidence="1" id="KW-0472">Membrane</keyword>
<dbReference type="PATRIC" id="fig|1502.177.peg.2453"/>
<accession>A0A140GSD9</accession>
<dbReference type="RefSeq" id="WP_061428933.1">
    <property type="nucleotide sequence ID" value="NZ_CATNZO010000001.1"/>
</dbReference>
<evidence type="ECO:0000313" key="2">
    <source>
        <dbReference type="EMBL" id="AMN36452.1"/>
    </source>
</evidence>
<evidence type="ECO:0000256" key="1">
    <source>
        <dbReference type="SAM" id="Phobius"/>
    </source>
</evidence>
<keyword evidence="1" id="KW-1133">Transmembrane helix</keyword>
<reference evidence="2 3" key="1">
    <citation type="journal article" date="2016" name="PLoS ONE">
        <title>Plasmid Characterization and Chromosome Analysis of Two netF+ Clostridium perfringens Isolates Associated with Foal and Canine Necrotizing Enteritis.</title>
        <authorList>
            <person name="Mehdizadeh Gohari I."/>
            <person name="Kropinski A.M."/>
            <person name="Weese S.J."/>
            <person name="Parreira V.R."/>
            <person name="Whitehead A.E."/>
            <person name="Boerlin P."/>
            <person name="Prescott J.F."/>
        </authorList>
    </citation>
    <scope>NUCLEOTIDE SEQUENCE [LARGE SCALE GENOMIC DNA]</scope>
    <source>
        <strain evidence="2 3">JP838</strain>
    </source>
</reference>
<sequence>MEYIQLMAIIFCIYIVISILEQITLFEDFYSLLKTGSEIKQDDLREFMQETKERFKKENMGYLMELHFINIICIVITVFIIAFGEVRSFFIPILIGIGLLGFIVILVLGIKFKFQNMDIEL</sequence>
<protein>
    <submittedName>
        <fullName evidence="2">Uncharacterized protein</fullName>
    </submittedName>
</protein>
<dbReference type="Proteomes" id="UP000070260">
    <property type="component" value="Chromosome"/>
</dbReference>
<feature type="transmembrane region" description="Helical" evidence="1">
    <location>
        <begin position="6"/>
        <end position="26"/>
    </location>
</feature>
<feature type="transmembrane region" description="Helical" evidence="1">
    <location>
        <begin position="62"/>
        <end position="83"/>
    </location>
</feature>
<name>A0A140GSD9_CLOPF</name>
<proteinExistence type="predicted"/>
<organism evidence="2 3">
    <name type="scientific">Clostridium perfringens</name>
    <dbReference type="NCBI Taxonomy" id="1502"/>
    <lineage>
        <taxon>Bacteria</taxon>
        <taxon>Bacillati</taxon>
        <taxon>Bacillota</taxon>
        <taxon>Clostridia</taxon>
        <taxon>Eubacteriales</taxon>
        <taxon>Clostridiaceae</taxon>
        <taxon>Clostridium</taxon>
    </lineage>
</organism>
<dbReference type="AlphaFoldDB" id="A0A140GSD9"/>
<feature type="transmembrane region" description="Helical" evidence="1">
    <location>
        <begin position="89"/>
        <end position="110"/>
    </location>
</feature>
<dbReference type="EMBL" id="CP010994">
    <property type="protein sequence ID" value="AMN36452.1"/>
    <property type="molecule type" value="Genomic_DNA"/>
</dbReference>